<evidence type="ECO:0000256" key="1">
    <source>
        <dbReference type="SAM" id="MobiDB-lite"/>
    </source>
</evidence>
<dbReference type="PANTHER" id="PTHR36886:SF8">
    <property type="entry name" value="ZINC FINGER CCCH DOMAIN-CONTAINING PROTEIN 38"/>
    <property type="match status" value="1"/>
</dbReference>
<dbReference type="Proteomes" id="UP001157006">
    <property type="component" value="Chromosome 3"/>
</dbReference>
<feature type="compositionally biased region" description="Basic and acidic residues" evidence="1">
    <location>
        <begin position="191"/>
        <end position="201"/>
    </location>
</feature>
<feature type="region of interest" description="Disordered" evidence="1">
    <location>
        <begin position="169"/>
        <end position="201"/>
    </location>
</feature>
<evidence type="ECO:0000313" key="3">
    <source>
        <dbReference type="Proteomes" id="UP001157006"/>
    </source>
</evidence>
<organism evidence="2 3">
    <name type="scientific">Vicia faba</name>
    <name type="common">Broad bean</name>
    <name type="synonym">Faba vulgaris</name>
    <dbReference type="NCBI Taxonomy" id="3906"/>
    <lineage>
        <taxon>Eukaryota</taxon>
        <taxon>Viridiplantae</taxon>
        <taxon>Streptophyta</taxon>
        <taxon>Embryophyta</taxon>
        <taxon>Tracheophyta</taxon>
        <taxon>Spermatophyta</taxon>
        <taxon>Magnoliopsida</taxon>
        <taxon>eudicotyledons</taxon>
        <taxon>Gunneridae</taxon>
        <taxon>Pentapetalae</taxon>
        <taxon>rosids</taxon>
        <taxon>fabids</taxon>
        <taxon>Fabales</taxon>
        <taxon>Fabaceae</taxon>
        <taxon>Papilionoideae</taxon>
        <taxon>50 kb inversion clade</taxon>
        <taxon>NPAAA clade</taxon>
        <taxon>Hologalegina</taxon>
        <taxon>IRL clade</taxon>
        <taxon>Fabeae</taxon>
        <taxon>Vicia</taxon>
    </lineage>
</organism>
<dbReference type="PANTHER" id="PTHR36886">
    <property type="entry name" value="PROTEIN FRIGIDA-ESSENTIAL 1"/>
    <property type="match status" value="1"/>
</dbReference>
<sequence>MDSGLSQVGSINPSTQNAVSNEQLSQLMDLSASLAYILGSGQQLRQLYAALNSHNLNDSPSQPNTQVLAMPLSITCIKPDPAVGLSKQHDPMNGSNEQKNADGSGVAPTIPPSKNIAKVEILPQLSNLGKQIYGDSIKGASSELIMSDNLIHFQPGHNKVVYNNEEVAKERKNSQDDIKSKKENGPQNMDQDGKSDDSKQTEDTKGICAFKFALAEFVIEILAADTQCHSECYDTISDFL</sequence>
<keyword evidence="3" id="KW-1185">Reference proteome</keyword>
<gene>
    <name evidence="2" type="ORF">VFH_III197880</name>
</gene>
<dbReference type="InterPro" id="IPR052650">
    <property type="entry name" value="Zinc_finger_CCCH"/>
</dbReference>
<dbReference type="EMBL" id="OX451738">
    <property type="protein sequence ID" value="CAI8605758.1"/>
    <property type="molecule type" value="Genomic_DNA"/>
</dbReference>
<proteinExistence type="predicted"/>
<name>A0AAV1A9L3_VICFA</name>
<reference evidence="2 3" key="1">
    <citation type="submission" date="2023-01" db="EMBL/GenBank/DDBJ databases">
        <authorList>
            <person name="Kreplak J."/>
        </authorList>
    </citation>
    <scope>NUCLEOTIDE SEQUENCE [LARGE SCALE GENOMIC DNA]</scope>
</reference>
<feature type="region of interest" description="Disordered" evidence="1">
    <location>
        <begin position="86"/>
        <end position="112"/>
    </location>
</feature>
<evidence type="ECO:0000313" key="2">
    <source>
        <dbReference type="EMBL" id="CAI8605758.1"/>
    </source>
</evidence>
<feature type="compositionally biased region" description="Basic and acidic residues" evidence="1">
    <location>
        <begin position="169"/>
        <end position="184"/>
    </location>
</feature>
<accession>A0AAV1A9L3</accession>
<protein>
    <submittedName>
        <fullName evidence="2">Uncharacterized protein</fullName>
    </submittedName>
</protein>
<dbReference type="AlphaFoldDB" id="A0AAV1A9L3"/>